<feature type="compositionally biased region" description="Polar residues" evidence="1">
    <location>
        <begin position="25"/>
        <end position="46"/>
    </location>
</feature>
<feature type="compositionally biased region" description="Polar residues" evidence="1">
    <location>
        <begin position="130"/>
        <end position="139"/>
    </location>
</feature>
<feature type="region of interest" description="Disordered" evidence="1">
    <location>
        <begin position="105"/>
        <end position="165"/>
    </location>
</feature>
<dbReference type="Proteomes" id="UP001233999">
    <property type="component" value="Unassembled WGS sequence"/>
</dbReference>
<evidence type="ECO:0000256" key="1">
    <source>
        <dbReference type="SAM" id="MobiDB-lite"/>
    </source>
</evidence>
<gene>
    <name evidence="2" type="ORF">L9F63_019069</name>
</gene>
<comment type="caution">
    <text evidence="2">The sequence shown here is derived from an EMBL/GenBank/DDBJ whole genome shotgun (WGS) entry which is preliminary data.</text>
</comment>
<reference evidence="2" key="2">
    <citation type="submission" date="2023-05" db="EMBL/GenBank/DDBJ databases">
        <authorList>
            <person name="Fouks B."/>
        </authorList>
    </citation>
    <scope>NUCLEOTIDE SEQUENCE</scope>
    <source>
        <strain evidence="2">Stay&amp;Tobe</strain>
        <tissue evidence="2">Testes</tissue>
    </source>
</reference>
<feature type="region of interest" description="Disordered" evidence="1">
    <location>
        <begin position="1"/>
        <end position="82"/>
    </location>
</feature>
<proteinExistence type="predicted"/>
<dbReference type="AlphaFoldDB" id="A0AAD7ZVG8"/>
<name>A0AAD7ZVG8_DIPPU</name>
<feature type="compositionally biased region" description="Basic residues" evidence="1">
    <location>
        <begin position="155"/>
        <end position="165"/>
    </location>
</feature>
<feature type="compositionally biased region" description="Basic and acidic residues" evidence="1">
    <location>
        <begin position="144"/>
        <end position="154"/>
    </location>
</feature>
<dbReference type="EMBL" id="JASPKZ010006440">
    <property type="protein sequence ID" value="KAJ9587415.1"/>
    <property type="molecule type" value="Genomic_DNA"/>
</dbReference>
<feature type="compositionally biased region" description="Polar residues" evidence="1">
    <location>
        <begin position="57"/>
        <end position="66"/>
    </location>
</feature>
<organism evidence="2 3">
    <name type="scientific">Diploptera punctata</name>
    <name type="common">Pacific beetle cockroach</name>
    <dbReference type="NCBI Taxonomy" id="6984"/>
    <lineage>
        <taxon>Eukaryota</taxon>
        <taxon>Metazoa</taxon>
        <taxon>Ecdysozoa</taxon>
        <taxon>Arthropoda</taxon>
        <taxon>Hexapoda</taxon>
        <taxon>Insecta</taxon>
        <taxon>Pterygota</taxon>
        <taxon>Neoptera</taxon>
        <taxon>Polyneoptera</taxon>
        <taxon>Dictyoptera</taxon>
        <taxon>Blattodea</taxon>
        <taxon>Blaberoidea</taxon>
        <taxon>Blaberidae</taxon>
        <taxon>Diplopterinae</taxon>
        <taxon>Diploptera</taxon>
    </lineage>
</organism>
<evidence type="ECO:0000313" key="2">
    <source>
        <dbReference type="EMBL" id="KAJ9587415.1"/>
    </source>
</evidence>
<feature type="compositionally biased region" description="Basic and acidic residues" evidence="1">
    <location>
        <begin position="72"/>
        <end position="82"/>
    </location>
</feature>
<accession>A0AAD7ZVG8</accession>
<reference evidence="2" key="1">
    <citation type="journal article" date="2023" name="IScience">
        <title>Live-bearing cockroach genome reveals convergent evolutionary mechanisms linked to viviparity in insects and beyond.</title>
        <authorList>
            <person name="Fouks B."/>
            <person name="Harrison M.C."/>
            <person name="Mikhailova A.A."/>
            <person name="Marchal E."/>
            <person name="English S."/>
            <person name="Carruthers M."/>
            <person name="Jennings E.C."/>
            <person name="Chiamaka E.L."/>
            <person name="Frigard R.A."/>
            <person name="Pippel M."/>
            <person name="Attardo G.M."/>
            <person name="Benoit J.B."/>
            <person name="Bornberg-Bauer E."/>
            <person name="Tobe S.S."/>
        </authorList>
    </citation>
    <scope>NUCLEOTIDE SEQUENCE</scope>
    <source>
        <strain evidence="2">Stay&amp;Tobe</strain>
    </source>
</reference>
<protein>
    <submittedName>
        <fullName evidence="2">Uncharacterized protein</fullName>
    </submittedName>
</protein>
<sequence>MHMKSDNIENEFNQQNMPIEEDDSSTPVQLATSVGSSSSQQYENQTPEPPDGEQGNPCENQMQYLSMQKGHKTTDTGEEGRSDIMQKIDNIMDLLNNKLDKIIEEKINNQRNPTTQAQQREKTGGDGAQIKQNSNTMANPTEGMQKRIVEEPTMRKKTKWTRGPE</sequence>
<evidence type="ECO:0000313" key="3">
    <source>
        <dbReference type="Proteomes" id="UP001233999"/>
    </source>
</evidence>
<keyword evidence="3" id="KW-1185">Reference proteome</keyword>
<feature type="compositionally biased region" description="Polar residues" evidence="1">
    <location>
        <begin position="109"/>
        <end position="118"/>
    </location>
</feature>